<accession>A0A4P8EFT2</accession>
<reference evidence="3 4" key="1">
    <citation type="submission" date="2019-05" db="EMBL/GenBank/DDBJ databases">
        <title>Pseudorhodobacter turbinis sp. nov., isolated from the gut of the Korean turban shell.</title>
        <authorList>
            <person name="Jeong Y.-S."/>
            <person name="Kang W.-R."/>
            <person name="Bae J.-W."/>
        </authorList>
    </citation>
    <scope>NUCLEOTIDE SEQUENCE [LARGE SCALE GENOMIC DNA]</scope>
    <source>
        <strain evidence="3 4">S12M18</strain>
    </source>
</reference>
<dbReference type="Gene3D" id="3.40.50.1820">
    <property type="entry name" value="alpha/beta hydrolase"/>
    <property type="match status" value="1"/>
</dbReference>
<dbReference type="InterPro" id="IPR029058">
    <property type="entry name" value="AB_hydrolase_fold"/>
</dbReference>
<evidence type="ECO:0000313" key="3">
    <source>
        <dbReference type="EMBL" id="QCO55736.1"/>
    </source>
</evidence>
<gene>
    <name evidence="3" type="ORF">EOK75_08275</name>
</gene>
<dbReference type="EMBL" id="CP039964">
    <property type="protein sequence ID" value="QCO55736.1"/>
    <property type="molecule type" value="Genomic_DNA"/>
</dbReference>
<dbReference type="PANTHER" id="PTHR11487:SF0">
    <property type="entry name" value="S-ACYL FATTY ACID SYNTHASE THIOESTERASE, MEDIUM CHAIN"/>
    <property type="match status" value="1"/>
</dbReference>
<keyword evidence="4" id="KW-1185">Reference proteome</keyword>
<dbReference type="GO" id="GO:0008610">
    <property type="term" value="P:lipid biosynthetic process"/>
    <property type="evidence" value="ECO:0007669"/>
    <property type="project" value="TreeGrafter"/>
</dbReference>
<dbReference type="InterPro" id="IPR001031">
    <property type="entry name" value="Thioesterase"/>
</dbReference>
<dbReference type="AlphaFoldDB" id="A0A4P8EFT2"/>
<dbReference type="InterPro" id="IPR012223">
    <property type="entry name" value="TEII"/>
</dbReference>
<evidence type="ECO:0000256" key="1">
    <source>
        <dbReference type="ARBA" id="ARBA00007169"/>
    </source>
</evidence>
<dbReference type="Pfam" id="PF00975">
    <property type="entry name" value="Thioesterase"/>
    <property type="match status" value="1"/>
</dbReference>
<feature type="domain" description="Thioesterase" evidence="2">
    <location>
        <begin position="6"/>
        <end position="228"/>
    </location>
</feature>
<dbReference type="Proteomes" id="UP000298631">
    <property type="component" value="Chromosome"/>
</dbReference>
<evidence type="ECO:0000259" key="2">
    <source>
        <dbReference type="Pfam" id="PF00975"/>
    </source>
</evidence>
<dbReference type="OrthoDB" id="8480037at2"/>
<protein>
    <submittedName>
        <fullName evidence="3">Thioesterase</fullName>
    </submittedName>
</protein>
<dbReference type="KEGG" id="pseb:EOK75_08275"/>
<organism evidence="3 4">
    <name type="scientific">Pseudorhodobacter turbinis</name>
    <dbReference type="NCBI Taxonomy" id="2500533"/>
    <lineage>
        <taxon>Bacteria</taxon>
        <taxon>Pseudomonadati</taxon>
        <taxon>Pseudomonadota</taxon>
        <taxon>Alphaproteobacteria</taxon>
        <taxon>Rhodobacterales</taxon>
        <taxon>Paracoccaceae</taxon>
        <taxon>Pseudorhodobacter</taxon>
    </lineage>
</organism>
<proteinExistence type="inferred from homology"/>
<comment type="similarity">
    <text evidence="1">Belongs to the thioesterase family.</text>
</comment>
<sequence>MSDLSQLICLPPAGAGPSLFRPWQQNDPTVIAPAIPGREALFRARPLPDLATLAEDIAKRVAAEITPGYGLFGYSLGGTLAYLLAERLVARGLPAPEVVFTLGALAPHRLGGGIQDILTLDGNAFWDEIARIGGTPPEILNDPELRAFFEPGLRADFRLCKTYQPPKRGFRLPCPIEVFVADRDHLVGSDSAADWSEYTRQHVCLNRIAGGHMLNAVQFKALLGRIRKHWPEKVST</sequence>
<dbReference type="RefSeq" id="WP_137193497.1">
    <property type="nucleotide sequence ID" value="NZ_CP039964.1"/>
</dbReference>
<name>A0A4P8EFT2_9RHOB</name>
<dbReference type="PANTHER" id="PTHR11487">
    <property type="entry name" value="THIOESTERASE"/>
    <property type="match status" value="1"/>
</dbReference>
<dbReference type="SUPFAM" id="SSF53474">
    <property type="entry name" value="alpha/beta-Hydrolases"/>
    <property type="match status" value="1"/>
</dbReference>
<evidence type="ECO:0000313" key="4">
    <source>
        <dbReference type="Proteomes" id="UP000298631"/>
    </source>
</evidence>